<evidence type="ECO:0000256" key="6">
    <source>
        <dbReference type="RuleBase" id="RU003435"/>
    </source>
</evidence>
<dbReference type="GO" id="GO:0004222">
    <property type="term" value="F:metalloendopeptidase activity"/>
    <property type="evidence" value="ECO:0007669"/>
    <property type="project" value="UniProtKB-EC"/>
</dbReference>
<proteinExistence type="inferred from homology"/>
<keyword evidence="3 6" id="KW-0378">Hydrolase</keyword>
<keyword evidence="2 6" id="KW-0479">Metal-binding</keyword>
<dbReference type="PANTHER" id="PTHR11804:SF84">
    <property type="entry name" value="SACCHAROLYSIN"/>
    <property type="match status" value="1"/>
</dbReference>
<protein>
    <submittedName>
        <fullName evidence="9">Oligopeptidase A</fullName>
        <ecNumber evidence="9">3.4.24.70</ecNumber>
    </submittedName>
</protein>
<organism evidence="9 10">
    <name type="scientific">Klebsiella pneumoniae subsp. ozaenae</name>
    <dbReference type="NCBI Taxonomy" id="574"/>
    <lineage>
        <taxon>Bacteria</taxon>
        <taxon>Pseudomonadati</taxon>
        <taxon>Pseudomonadota</taxon>
        <taxon>Gammaproteobacteria</taxon>
        <taxon>Enterobacterales</taxon>
        <taxon>Enterobacteriaceae</taxon>
        <taxon>Klebsiella/Raoultella group</taxon>
        <taxon>Klebsiella</taxon>
        <taxon>Klebsiella pneumoniae complex</taxon>
    </lineage>
</organism>
<dbReference type="InterPro" id="IPR045090">
    <property type="entry name" value="Pept_M3A_M3B"/>
</dbReference>
<dbReference type="GO" id="GO:0006508">
    <property type="term" value="P:proteolysis"/>
    <property type="evidence" value="ECO:0007669"/>
    <property type="project" value="UniProtKB-KW"/>
</dbReference>
<dbReference type="GO" id="GO:0006518">
    <property type="term" value="P:peptide metabolic process"/>
    <property type="evidence" value="ECO:0007669"/>
    <property type="project" value="TreeGrafter"/>
</dbReference>
<evidence type="ECO:0000313" key="10">
    <source>
        <dbReference type="Proteomes" id="UP000254487"/>
    </source>
</evidence>
<sequence length="217" mass="23998">MRKLDGSLQKPVAYLTCNFNRPVNGKPALFTHDEVITLFHEFGHGLHHMLTRIDTAGVSGISGVPWDAVELPSQFMENWCWEPEALAFISGHYETGEPLPQELLEKMLAAKNYQAAMFILRQLEFGLFDFRLHAEYKPEQGAKILETLAEIKKQVAVVPGRPGAASRTPSATSSLAAMRQVTTATCGPTCWRQTPSHASKKRGFSTVKPVSRSSTIS</sequence>
<evidence type="ECO:0000256" key="1">
    <source>
        <dbReference type="ARBA" id="ARBA00022670"/>
    </source>
</evidence>
<evidence type="ECO:0000256" key="7">
    <source>
        <dbReference type="SAM" id="MobiDB-lite"/>
    </source>
</evidence>
<evidence type="ECO:0000256" key="3">
    <source>
        <dbReference type="ARBA" id="ARBA00022801"/>
    </source>
</evidence>
<comment type="cofactor">
    <cofactor evidence="6">
        <name>Zn(2+)</name>
        <dbReference type="ChEBI" id="CHEBI:29105"/>
    </cofactor>
    <text evidence="6">Binds 1 zinc ion.</text>
</comment>
<keyword evidence="5 6" id="KW-0482">Metalloprotease</keyword>
<gene>
    <name evidence="9" type="primary">prlC_4</name>
    <name evidence="9" type="ORF">NCTC10313_00568</name>
</gene>
<evidence type="ECO:0000313" key="9">
    <source>
        <dbReference type="EMBL" id="STU55202.1"/>
    </source>
</evidence>
<keyword evidence="1 6" id="KW-0645">Protease</keyword>
<dbReference type="Gene3D" id="1.10.1370.40">
    <property type="match status" value="1"/>
</dbReference>
<dbReference type="Pfam" id="PF01432">
    <property type="entry name" value="Peptidase_M3"/>
    <property type="match status" value="1"/>
</dbReference>
<feature type="domain" description="Peptidase M3A/M3B catalytic" evidence="8">
    <location>
        <begin position="5"/>
        <end position="168"/>
    </location>
</feature>
<keyword evidence="4 6" id="KW-0862">Zinc</keyword>
<evidence type="ECO:0000256" key="2">
    <source>
        <dbReference type="ARBA" id="ARBA00022723"/>
    </source>
</evidence>
<dbReference type="AlphaFoldDB" id="A0A377YV76"/>
<reference evidence="9 10" key="1">
    <citation type="submission" date="2018-06" db="EMBL/GenBank/DDBJ databases">
        <authorList>
            <consortium name="Pathogen Informatics"/>
            <person name="Doyle S."/>
        </authorList>
    </citation>
    <scope>NUCLEOTIDE SEQUENCE [LARGE SCALE GENOMIC DNA]</scope>
    <source>
        <strain evidence="9 10">NCTC10313</strain>
    </source>
</reference>
<evidence type="ECO:0000256" key="4">
    <source>
        <dbReference type="ARBA" id="ARBA00022833"/>
    </source>
</evidence>
<dbReference type="GO" id="GO:0046872">
    <property type="term" value="F:metal ion binding"/>
    <property type="evidence" value="ECO:0007669"/>
    <property type="project" value="UniProtKB-UniRule"/>
</dbReference>
<name>A0A377YV76_KLEPO</name>
<dbReference type="InterPro" id="IPR001567">
    <property type="entry name" value="Pept_M3A_M3B_dom"/>
</dbReference>
<evidence type="ECO:0000259" key="8">
    <source>
        <dbReference type="Pfam" id="PF01432"/>
    </source>
</evidence>
<dbReference type="SUPFAM" id="SSF55486">
    <property type="entry name" value="Metalloproteases ('zincins'), catalytic domain"/>
    <property type="match status" value="1"/>
</dbReference>
<dbReference type="EC" id="3.4.24.70" evidence="9"/>
<comment type="similarity">
    <text evidence="6">Belongs to the peptidase M3 family.</text>
</comment>
<dbReference type="EMBL" id="UGLW01000003">
    <property type="protein sequence ID" value="STU55202.1"/>
    <property type="molecule type" value="Genomic_DNA"/>
</dbReference>
<dbReference type="Proteomes" id="UP000254487">
    <property type="component" value="Unassembled WGS sequence"/>
</dbReference>
<accession>A0A377YV76</accession>
<feature type="region of interest" description="Disordered" evidence="7">
    <location>
        <begin position="192"/>
        <end position="217"/>
    </location>
</feature>
<evidence type="ECO:0000256" key="5">
    <source>
        <dbReference type="ARBA" id="ARBA00023049"/>
    </source>
</evidence>
<dbReference type="PANTHER" id="PTHR11804">
    <property type="entry name" value="PROTEASE M3 THIMET OLIGOPEPTIDASE-RELATED"/>
    <property type="match status" value="1"/>
</dbReference>